<evidence type="ECO:0000313" key="1">
    <source>
        <dbReference type="EMBL" id="MBK1866284.1"/>
    </source>
</evidence>
<proteinExistence type="predicted"/>
<dbReference type="Proteomes" id="UP000616151">
    <property type="component" value="Unassembled WGS sequence"/>
</dbReference>
<keyword evidence="2" id="KW-1185">Reference proteome</keyword>
<accession>A0ACC5R0W0</accession>
<reference evidence="1" key="1">
    <citation type="submission" date="2021-01" db="EMBL/GenBank/DDBJ databases">
        <authorList>
            <person name="Sun Q."/>
        </authorList>
    </citation>
    <scope>NUCLEOTIDE SEQUENCE</scope>
    <source>
        <strain evidence="1">YIM B02566</strain>
    </source>
</reference>
<sequence>MRIPLWATLFATLFVIPASAETLAELGRKTHYHGIAFARSGTAALMIATHHGLYAVDKDGSVTRVSPVQDFMGFSPDPANELGYFASGHPATGGNSGFLRSVDGGANWTQLSPGVDGPVDFHQMDVSGADPKVVYGGFGQIQVSRDGGATWEIAGDAPERLIALAASSLKAERLYAATENGVLVSEDGARSWAPLAFAGEVASTIQTGPDKALYAFVVGRGLMKASEDKPDSWSVLTNDFGEAIPLHLATNTKDGQQLALTMQNNEVRESRDGGKSWRLFGQTSP</sequence>
<name>A0ACC5R0W0_9HYPH</name>
<evidence type="ECO:0000313" key="2">
    <source>
        <dbReference type="Proteomes" id="UP000616151"/>
    </source>
</evidence>
<gene>
    <name evidence="1" type="ORF">JHL16_07955</name>
</gene>
<comment type="caution">
    <text evidence="1">The sequence shown here is derived from an EMBL/GenBank/DDBJ whole genome shotgun (WGS) entry which is preliminary data.</text>
</comment>
<dbReference type="EMBL" id="JAENHL010000006">
    <property type="protein sequence ID" value="MBK1866284.1"/>
    <property type="molecule type" value="Genomic_DNA"/>
</dbReference>
<protein>
    <submittedName>
        <fullName evidence="1">Exo-alpha-sialidase</fullName>
    </submittedName>
</protein>
<organism evidence="1 2">
    <name type="scientific">Taklimakanibacter albus</name>
    <dbReference type="NCBI Taxonomy" id="2800327"/>
    <lineage>
        <taxon>Bacteria</taxon>
        <taxon>Pseudomonadati</taxon>
        <taxon>Pseudomonadota</taxon>
        <taxon>Alphaproteobacteria</taxon>
        <taxon>Hyphomicrobiales</taxon>
        <taxon>Aestuariivirgaceae</taxon>
        <taxon>Taklimakanibacter</taxon>
    </lineage>
</organism>